<dbReference type="NCBIfam" id="TIGR02074">
    <property type="entry name" value="PBP_1a_fam"/>
    <property type="match status" value="1"/>
</dbReference>
<organism evidence="20 21">
    <name type="scientific">Candidatus Beckwithbacteria bacterium CG_4_10_14_0_2_um_filter_47_25</name>
    <dbReference type="NCBI Taxonomy" id="1974493"/>
    <lineage>
        <taxon>Bacteria</taxon>
        <taxon>Candidatus Beckwithiibacteriota</taxon>
    </lineage>
</organism>
<dbReference type="Pfam" id="PF00905">
    <property type="entry name" value="Transpeptidase"/>
    <property type="match status" value="1"/>
</dbReference>
<keyword evidence="8" id="KW-0808">Transferase</keyword>
<evidence type="ECO:0000256" key="16">
    <source>
        <dbReference type="ARBA" id="ARBA00049902"/>
    </source>
</evidence>
<dbReference type="PANTHER" id="PTHR32282:SF11">
    <property type="entry name" value="PENICILLIN-BINDING PROTEIN 1B"/>
    <property type="match status" value="1"/>
</dbReference>
<dbReference type="GO" id="GO:0006508">
    <property type="term" value="P:proteolysis"/>
    <property type="evidence" value="ECO:0007669"/>
    <property type="project" value="UniProtKB-KW"/>
</dbReference>
<sequence length="836" mass="91942">LVGGFLLTTGLFAWYSRSLPRPDKVVRREGFSTKIFDRNGELLYDVFADQRRTPVTLEQIPRDLREATVAIEDKNFYQHEGFDPLGVVRAIFNSVFRFRRLAGGSTLTQQLVKNVLLTPERAISRKIKEFVLSVQIEKKYTKDQILQMYLNESPYGGTAWGVEAAAETYFGKPVSELTLIESAILAGLPQSPTSYSPFGQNPQAFKDRTKAVLRRMREDNYLSKDEEKQALEQLDQVEFAAEGASFKAPHFVMYVRQQLIEQYGEKLVEQGGLKVTTSLDLKLQEAAQNIVSEEISKVENLKIGNGAGLVLDTNTGEILAMVGSKDYFAEDYDGKVNVNLSLRQPGSAIKPITYVTAFEQGMTPAKMLADVATEFPGGVNLPEYKPKNYDGKDHGPVQLRLALGNSLNIPSVKLLQLVGIKNMLTTAYKMGLTTLEPTTEHVNRFGLSVTLGGGEVKLIDMAAAYSAFANGGLKVEPISILKVADQNGKTLEEFRPAAGARVISEAEAFLISDILSDNSARLITFGANSLLKIPNQQVAVKTGTTDDQRDNWAIGWTPNRIVGVWVGNNDNSRMKTVASGVSGATPIWRRIMLEVLKGQPIKGWPVTKDVASVEVDAISGQISHDGYPARHEYMIKGTEPLGADLIHTKLKLCRLPAQAGGQNQLASGPMIARGDFEEKEFIVLKEDDPAGGGRNRWQEGIDIWRSKQSDERYHFPTEFCGESNEIVVQIESPADKSKQGNDFNFKVKVTANKTVKKVTFYVDGTEKKSLTGKPYEYAAHIDGSGTYTLKVRAEDEAGNSGESEIKIGVNVDWDWSPSPSPSPSPSSSPTPLPSPS</sequence>
<comment type="catalytic activity">
    <reaction evidence="16">
        <text>[GlcNAc-(1-&gt;4)-Mur2Ac(oyl-L-Ala-gamma-D-Glu-L-Lys-D-Ala-D-Ala)](n)-di-trans,octa-cis-undecaprenyl diphosphate + beta-D-GlcNAc-(1-&gt;4)-Mur2Ac(oyl-L-Ala-gamma-D-Glu-L-Lys-D-Ala-D-Ala)-di-trans,octa-cis-undecaprenyl diphosphate = [GlcNAc-(1-&gt;4)-Mur2Ac(oyl-L-Ala-gamma-D-Glu-L-Lys-D-Ala-D-Ala)](n+1)-di-trans,octa-cis-undecaprenyl diphosphate + di-trans,octa-cis-undecaprenyl diphosphate + H(+)</text>
        <dbReference type="Rhea" id="RHEA:23708"/>
        <dbReference type="Rhea" id="RHEA-COMP:9602"/>
        <dbReference type="Rhea" id="RHEA-COMP:9603"/>
        <dbReference type="ChEBI" id="CHEBI:15378"/>
        <dbReference type="ChEBI" id="CHEBI:58405"/>
        <dbReference type="ChEBI" id="CHEBI:60033"/>
        <dbReference type="ChEBI" id="CHEBI:78435"/>
        <dbReference type="EC" id="2.4.99.28"/>
    </reaction>
</comment>
<dbReference type="Gene3D" id="3.40.710.10">
    <property type="entry name" value="DD-peptidase/beta-lactamase superfamily"/>
    <property type="match status" value="1"/>
</dbReference>
<dbReference type="FunFam" id="1.10.3810.10:FF:000001">
    <property type="entry name" value="Penicillin-binding protein 1A"/>
    <property type="match status" value="1"/>
</dbReference>
<accession>A0A2M7W6G4</accession>
<comment type="caution">
    <text evidence="20">The sequence shown here is derived from an EMBL/GenBank/DDBJ whole genome shotgun (WGS) entry which is preliminary data.</text>
</comment>
<dbReference type="InterPro" id="IPR001460">
    <property type="entry name" value="PCN-bd_Tpept"/>
</dbReference>
<evidence type="ECO:0000256" key="13">
    <source>
        <dbReference type="ARBA" id="ARBA00023268"/>
    </source>
</evidence>
<keyword evidence="5" id="KW-0121">Carboxypeptidase</keyword>
<feature type="domain" description="Penicillin-binding protein transpeptidase" evidence="18">
    <location>
        <begin position="307"/>
        <end position="592"/>
    </location>
</feature>
<evidence type="ECO:0000256" key="5">
    <source>
        <dbReference type="ARBA" id="ARBA00022645"/>
    </source>
</evidence>
<dbReference type="InterPro" id="IPR036950">
    <property type="entry name" value="PBP_transglycosylase"/>
</dbReference>
<evidence type="ECO:0000256" key="15">
    <source>
        <dbReference type="ARBA" id="ARBA00034000"/>
    </source>
</evidence>
<dbReference type="InterPro" id="IPR023346">
    <property type="entry name" value="Lysozyme-like_dom_sf"/>
</dbReference>
<dbReference type="GO" id="GO:0071555">
    <property type="term" value="P:cell wall organization"/>
    <property type="evidence" value="ECO:0007669"/>
    <property type="project" value="UniProtKB-KW"/>
</dbReference>
<evidence type="ECO:0000256" key="11">
    <source>
        <dbReference type="ARBA" id="ARBA00022984"/>
    </source>
</evidence>
<keyword evidence="4" id="KW-1003">Cell membrane</keyword>
<reference evidence="21" key="1">
    <citation type="submission" date="2017-09" db="EMBL/GenBank/DDBJ databases">
        <title>Depth-based differentiation of microbial function through sediment-hosted aquifers and enrichment of novel symbionts in the deep terrestrial subsurface.</title>
        <authorList>
            <person name="Probst A.J."/>
            <person name="Ladd B."/>
            <person name="Jarett J.K."/>
            <person name="Geller-Mcgrath D.E."/>
            <person name="Sieber C.M.K."/>
            <person name="Emerson J.B."/>
            <person name="Anantharaman K."/>
            <person name="Thomas B.C."/>
            <person name="Malmstrom R."/>
            <person name="Stieglmeier M."/>
            <person name="Klingl A."/>
            <person name="Woyke T."/>
            <person name="Ryan C.M."/>
            <person name="Banfield J.F."/>
        </authorList>
    </citation>
    <scope>NUCLEOTIDE SEQUENCE [LARGE SCALE GENOMIC DNA]</scope>
</reference>
<comment type="catalytic activity">
    <reaction evidence="15">
        <text>Preferential cleavage: (Ac)2-L-Lys-D-Ala-|-D-Ala. Also transpeptidation of peptidyl-alanyl moieties that are N-acyl substituents of D-alanine.</text>
        <dbReference type="EC" id="3.4.16.4"/>
    </reaction>
</comment>
<dbReference type="InterPro" id="IPR001264">
    <property type="entry name" value="Glyco_trans_51"/>
</dbReference>
<keyword evidence="13" id="KW-0511">Multifunctional enzyme</keyword>
<dbReference type="GO" id="GO:0005886">
    <property type="term" value="C:plasma membrane"/>
    <property type="evidence" value="ECO:0007669"/>
    <property type="project" value="UniProtKB-SubCell"/>
</dbReference>
<dbReference type="Pfam" id="PF17957">
    <property type="entry name" value="Big_7"/>
    <property type="match status" value="1"/>
</dbReference>
<dbReference type="Proteomes" id="UP000228627">
    <property type="component" value="Unassembled WGS sequence"/>
</dbReference>
<dbReference type="InterPro" id="IPR013783">
    <property type="entry name" value="Ig-like_fold"/>
</dbReference>
<protein>
    <submittedName>
        <fullName evidence="20">Uncharacterized protein</fullName>
    </submittedName>
</protein>
<evidence type="ECO:0000256" key="9">
    <source>
        <dbReference type="ARBA" id="ARBA00022801"/>
    </source>
</evidence>
<dbReference type="InterPro" id="IPR050396">
    <property type="entry name" value="Glycosyltr_51/Transpeptidase"/>
</dbReference>
<dbReference type="Pfam" id="PF00912">
    <property type="entry name" value="Transgly"/>
    <property type="match status" value="1"/>
</dbReference>
<dbReference type="SUPFAM" id="SSF56601">
    <property type="entry name" value="beta-lactamase/transpeptidase-like"/>
    <property type="match status" value="1"/>
</dbReference>
<evidence type="ECO:0000256" key="10">
    <source>
        <dbReference type="ARBA" id="ARBA00022960"/>
    </source>
</evidence>
<comment type="similarity">
    <text evidence="3">In the N-terminal section; belongs to the glycosyltransferase 51 family.</text>
</comment>
<dbReference type="SUPFAM" id="SSF53955">
    <property type="entry name" value="Lysozyme-like"/>
    <property type="match status" value="1"/>
</dbReference>
<proteinExistence type="inferred from homology"/>
<dbReference type="AlphaFoldDB" id="A0A2M7W6G4"/>
<evidence type="ECO:0000256" key="12">
    <source>
        <dbReference type="ARBA" id="ARBA00023136"/>
    </source>
</evidence>
<keyword evidence="7" id="KW-0328">Glycosyltransferase</keyword>
<dbReference type="GO" id="GO:0030288">
    <property type="term" value="C:outer membrane-bounded periplasmic space"/>
    <property type="evidence" value="ECO:0007669"/>
    <property type="project" value="TreeGrafter"/>
</dbReference>
<keyword evidence="14" id="KW-0961">Cell wall biogenesis/degradation</keyword>
<evidence type="ECO:0000313" key="21">
    <source>
        <dbReference type="Proteomes" id="UP000228627"/>
    </source>
</evidence>
<comment type="similarity">
    <text evidence="2">In the C-terminal section; belongs to the transpeptidase family.</text>
</comment>
<feature type="region of interest" description="Disordered" evidence="17">
    <location>
        <begin position="795"/>
        <end position="836"/>
    </location>
</feature>
<evidence type="ECO:0000256" key="1">
    <source>
        <dbReference type="ARBA" id="ARBA00004236"/>
    </source>
</evidence>
<keyword evidence="10" id="KW-0133">Cell shape</keyword>
<dbReference type="GO" id="GO:0008360">
    <property type="term" value="P:regulation of cell shape"/>
    <property type="evidence" value="ECO:0007669"/>
    <property type="project" value="UniProtKB-KW"/>
</dbReference>
<evidence type="ECO:0000256" key="3">
    <source>
        <dbReference type="ARBA" id="ARBA00007739"/>
    </source>
</evidence>
<keyword evidence="9" id="KW-0378">Hydrolase</keyword>
<evidence type="ECO:0000256" key="14">
    <source>
        <dbReference type="ARBA" id="ARBA00023316"/>
    </source>
</evidence>
<gene>
    <name evidence="20" type="ORF">COX59_03730</name>
</gene>
<dbReference type="Gene3D" id="1.10.3810.10">
    <property type="entry name" value="Biosynthetic peptidoglycan transglycosylase-like"/>
    <property type="match status" value="1"/>
</dbReference>
<keyword evidence="6" id="KW-0645">Protease</keyword>
<dbReference type="EMBL" id="PFQG01000139">
    <property type="protein sequence ID" value="PJA21839.1"/>
    <property type="molecule type" value="Genomic_DNA"/>
</dbReference>
<feature type="non-terminal residue" evidence="20">
    <location>
        <position position="1"/>
    </location>
</feature>
<evidence type="ECO:0000256" key="17">
    <source>
        <dbReference type="SAM" id="MobiDB-lite"/>
    </source>
</evidence>
<feature type="domain" description="Glycosyl transferase family 51" evidence="19">
    <location>
        <begin position="43"/>
        <end position="216"/>
    </location>
</feature>
<dbReference type="Gene3D" id="2.60.40.10">
    <property type="entry name" value="Immunoglobulins"/>
    <property type="match status" value="1"/>
</dbReference>
<evidence type="ECO:0000256" key="6">
    <source>
        <dbReference type="ARBA" id="ARBA00022670"/>
    </source>
</evidence>
<feature type="compositionally biased region" description="Pro residues" evidence="17">
    <location>
        <begin position="818"/>
        <end position="836"/>
    </location>
</feature>
<dbReference type="GO" id="GO:0008658">
    <property type="term" value="F:penicillin binding"/>
    <property type="evidence" value="ECO:0007669"/>
    <property type="project" value="InterPro"/>
</dbReference>
<comment type="subcellular location">
    <subcellularLocation>
        <location evidence="1">Cell membrane</location>
    </subcellularLocation>
</comment>
<dbReference type="GO" id="GO:0009002">
    <property type="term" value="F:serine-type D-Ala-D-Ala carboxypeptidase activity"/>
    <property type="evidence" value="ECO:0007669"/>
    <property type="project" value="UniProtKB-EC"/>
</dbReference>
<dbReference type="InterPro" id="IPR012338">
    <property type="entry name" value="Beta-lactam/transpept-like"/>
</dbReference>
<name>A0A2M7W6G4_9BACT</name>
<evidence type="ECO:0000256" key="2">
    <source>
        <dbReference type="ARBA" id="ARBA00007090"/>
    </source>
</evidence>
<keyword evidence="11" id="KW-0573">Peptidoglycan synthesis</keyword>
<evidence type="ECO:0000256" key="4">
    <source>
        <dbReference type="ARBA" id="ARBA00022475"/>
    </source>
</evidence>
<keyword evidence="12" id="KW-0472">Membrane</keyword>
<evidence type="ECO:0000256" key="8">
    <source>
        <dbReference type="ARBA" id="ARBA00022679"/>
    </source>
</evidence>
<evidence type="ECO:0000256" key="7">
    <source>
        <dbReference type="ARBA" id="ARBA00022676"/>
    </source>
</evidence>
<evidence type="ECO:0000313" key="20">
    <source>
        <dbReference type="EMBL" id="PJA21839.1"/>
    </source>
</evidence>
<dbReference type="GO" id="GO:0009252">
    <property type="term" value="P:peptidoglycan biosynthetic process"/>
    <property type="evidence" value="ECO:0007669"/>
    <property type="project" value="UniProtKB-KW"/>
</dbReference>
<dbReference type="PANTHER" id="PTHR32282">
    <property type="entry name" value="BINDING PROTEIN TRANSPEPTIDASE, PUTATIVE-RELATED"/>
    <property type="match status" value="1"/>
</dbReference>
<dbReference type="GO" id="GO:0008955">
    <property type="term" value="F:peptidoglycan glycosyltransferase activity"/>
    <property type="evidence" value="ECO:0007669"/>
    <property type="project" value="UniProtKB-EC"/>
</dbReference>
<evidence type="ECO:0000259" key="19">
    <source>
        <dbReference type="Pfam" id="PF00912"/>
    </source>
</evidence>
<evidence type="ECO:0000259" key="18">
    <source>
        <dbReference type="Pfam" id="PF00905"/>
    </source>
</evidence>